<sequence length="79" mass="9184">MRKDRPEAKLRRRSHKPYHNASRRGWYRKGISHGHTGREGSPCRQKTQLNGLKLFSLECGWNKFQGKSPPALLIKDLKS</sequence>
<organism evidence="1 2">
    <name type="scientific">Melastoma candidum</name>
    <dbReference type="NCBI Taxonomy" id="119954"/>
    <lineage>
        <taxon>Eukaryota</taxon>
        <taxon>Viridiplantae</taxon>
        <taxon>Streptophyta</taxon>
        <taxon>Embryophyta</taxon>
        <taxon>Tracheophyta</taxon>
        <taxon>Spermatophyta</taxon>
        <taxon>Magnoliopsida</taxon>
        <taxon>eudicotyledons</taxon>
        <taxon>Gunneridae</taxon>
        <taxon>Pentapetalae</taxon>
        <taxon>rosids</taxon>
        <taxon>malvids</taxon>
        <taxon>Myrtales</taxon>
        <taxon>Melastomataceae</taxon>
        <taxon>Melastomatoideae</taxon>
        <taxon>Melastomateae</taxon>
        <taxon>Melastoma</taxon>
    </lineage>
</organism>
<reference evidence="2" key="1">
    <citation type="journal article" date="2023" name="Front. Plant Sci.">
        <title>Chromosomal-level genome assembly of Melastoma candidum provides insights into trichome evolution.</title>
        <authorList>
            <person name="Zhong Y."/>
            <person name="Wu W."/>
            <person name="Sun C."/>
            <person name="Zou P."/>
            <person name="Liu Y."/>
            <person name="Dai S."/>
            <person name="Zhou R."/>
        </authorList>
    </citation>
    <scope>NUCLEOTIDE SEQUENCE [LARGE SCALE GENOMIC DNA]</scope>
</reference>
<comment type="caution">
    <text evidence="1">The sequence shown here is derived from an EMBL/GenBank/DDBJ whole genome shotgun (WGS) entry which is preliminary data.</text>
</comment>
<evidence type="ECO:0000313" key="2">
    <source>
        <dbReference type="Proteomes" id="UP001057402"/>
    </source>
</evidence>
<dbReference type="Proteomes" id="UP001057402">
    <property type="component" value="Chromosome 4"/>
</dbReference>
<keyword evidence="2" id="KW-1185">Reference proteome</keyword>
<dbReference type="EMBL" id="CM042883">
    <property type="protein sequence ID" value="KAI4378586.1"/>
    <property type="molecule type" value="Genomic_DNA"/>
</dbReference>
<name>A0ACB9RHE1_9MYRT</name>
<protein>
    <submittedName>
        <fullName evidence="1">Uncharacterized protein</fullName>
    </submittedName>
</protein>
<accession>A0ACB9RHE1</accession>
<evidence type="ECO:0000313" key="1">
    <source>
        <dbReference type="EMBL" id="KAI4378586.1"/>
    </source>
</evidence>
<gene>
    <name evidence="1" type="ORF">MLD38_016046</name>
</gene>
<proteinExistence type="predicted"/>